<dbReference type="EMBL" id="FNBE01000025">
    <property type="protein sequence ID" value="SDH53107.1"/>
    <property type="molecule type" value="Genomic_DNA"/>
</dbReference>
<accession>A0A1G8D5Q6</accession>
<dbReference type="Pfam" id="PF04199">
    <property type="entry name" value="Cyclase"/>
    <property type="match status" value="1"/>
</dbReference>
<protein>
    <submittedName>
        <fullName evidence="1">Kynurenine formamidase</fullName>
    </submittedName>
</protein>
<dbReference type="AlphaFoldDB" id="A0A1G8D5Q6"/>
<evidence type="ECO:0000313" key="2">
    <source>
        <dbReference type="Proteomes" id="UP000198967"/>
    </source>
</evidence>
<dbReference type="GO" id="GO:0004061">
    <property type="term" value="F:arylformamidase activity"/>
    <property type="evidence" value="ECO:0007669"/>
    <property type="project" value="InterPro"/>
</dbReference>
<proteinExistence type="predicted"/>
<keyword evidence="2" id="KW-1185">Reference proteome</keyword>
<reference evidence="1 2" key="1">
    <citation type="submission" date="2016-10" db="EMBL/GenBank/DDBJ databases">
        <authorList>
            <person name="de Groot N.N."/>
        </authorList>
    </citation>
    <scope>NUCLEOTIDE SEQUENCE [LARGE SCALE GENOMIC DNA]</scope>
    <source>
        <strain evidence="1 2">CGMCC 4.3143</strain>
    </source>
</reference>
<dbReference type="Proteomes" id="UP000198967">
    <property type="component" value="Unassembled WGS sequence"/>
</dbReference>
<dbReference type="Gene3D" id="3.50.30.50">
    <property type="entry name" value="Putative cyclase"/>
    <property type="match status" value="1"/>
</dbReference>
<dbReference type="SUPFAM" id="SSF102198">
    <property type="entry name" value="Putative cyclase"/>
    <property type="match status" value="1"/>
</dbReference>
<dbReference type="PANTHER" id="PTHR34861:SF10">
    <property type="entry name" value="CYCLASE"/>
    <property type="match status" value="1"/>
</dbReference>
<dbReference type="InterPro" id="IPR037175">
    <property type="entry name" value="KFase_sf"/>
</dbReference>
<gene>
    <name evidence="1" type="ORF">SAMN05216377_1255</name>
</gene>
<evidence type="ECO:0000313" key="1">
    <source>
        <dbReference type="EMBL" id="SDH53107.1"/>
    </source>
</evidence>
<name>A0A1G8D5Q6_PSEOR</name>
<dbReference type="STRING" id="366584.SAMN05216377_1255"/>
<organism evidence="1 2">
    <name type="scientific">Pseudonocardia oroxyli</name>
    <dbReference type="NCBI Taxonomy" id="366584"/>
    <lineage>
        <taxon>Bacteria</taxon>
        <taxon>Bacillati</taxon>
        <taxon>Actinomycetota</taxon>
        <taxon>Actinomycetes</taxon>
        <taxon>Pseudonocardiales</taxon>
        <taxon>Pseudonocardiaceae</taxon>
        <taxon>Pseudonocardia</taxon>
    </lineage>
</organism>
<dbReference type="GO" id="GO:0019441">
    <property type="term" value="P:L-tryptophan catabolic process to kynurenine"/>
    <property type="evidence" value="ECO:0007669"/>
    <property type="project" value="InterPro"/>
</dbReference>
<dbReference type="RefSeq" id="WP_093089625.1">
    <property type="nucleotide sequence ID" value="NZ_FNBE01000025.1"/>
</dbReference>
<dbReference type="OrthoDB" id="7067800at2"/>
<sequence>MSSSPSSDDVRSYLFERNNWGRWGEHDERGAINLITPEKRLSALASVRTGETLSLSRPISTRASGNNPQPALHYVKTWHGSGDEVSPRSATAESGGFAADFYGVFYHGCSTTHLDALSHVWDEQGLYNNRDPADHITSDGVTFGGVQHWSSDIVTRAVLLDIPRYRGVDYVSVDSPVHGWELEGAARQQGVALTPGDAVCVYMGREKWQADNPDTLYGDHAAGERPGMHASCLPFLRDNDVSVLGWDMLDAKPWAYDVAFTVHGSIWAYGLALVDNMVLEPLAEACAARRAHDFMLLVAPLVVPGGTGSPVNPIALL</sequence>
<dbReference type="PANTHER" id="PTHR34861">
    <property type="match status" value="1"/>
</dbReference>
<dbReference type="InterPro" id="IPR007325">
    <property type="entry name" value="KFase/CYL"/>
</dbReference>